<keyword evidence="2" id="KW-0269">Exonuclease</keyword>
<organism evidence="2 3">
    <name type="scientific">Streptomyces pseudogriseolus</name>
    <name type="common">Streptomyces gancidicus</name>
    <name type="synonym">Streptomyces rubiginosus</name>
    <dbReference type="NCBI Taxonomy" id="36817"/>
    <lineage>
        <taxon>Bacteria</taxon>
        <taxon>Bacillati</taxon>
        <taxon>Actinomycetota</taxon>
        <taxon>Actinomycetes</taxon>
        <taxon>Kitasatosporales</taxon>
        <taxon>Streptomycetaceae</taxon>
        <taxon>Streptomyces</taxon>
        <taxon>Streptomyces pseudogriseolus group</taxon>
    </lineage>
</organism>
<keyword evidence="2" id="KW-0378">Hydrolase</keyword>
<dbReference type="InterPro" id="IPR012337">
    <property type="entry name" value="RNaseH-like_sf"/>
</dbReference>
<comment type="caution">
    <text evidence="2">The sequence shown here is derived from an EMBL/GenBank/DDBJ whole genome shotgun (WGS) entry which is preliminary data.</text>
</comment>
<evidence type="ECO:0000259" key="1">
    <source>
        <dbReference type="SMART" id="SM00474"/>
    </source>
</evidence>
<keyword evidence="2" id="KW-0540">Nuclease</keyword>
<dbReference type="PANTHER" id="PTHR47649:SF1">
    <property type="entry name" value="RIBONUCLEASE D"/>
    <property type="match status" value="1"/>
</dbReference>
<proteinExistence type="predicted"/>
<dbReference type="Pfam" id="PF01612">
    <property type="entry name" value="DNA_pol_A_exo1"/>
    <property type="match status" value="1"/>
</dbReference>
<gene>
    <name evidence="2" type="primary">rnd1</name>
    <name evidence="2" type="ORF">GCM10010285_49410</name>
</gene>
<name>A0ABQ2TEB6_STREZ</name>
<accession>A0ABQ2TEB6</accession>
<dbReference type="SUPFAM" id="SSF53098">
    <property type="entry name" value="Ribonuclease H-like"/>
    <property type="match status" value="1"/>
</dbReference>
<feature type="domain" description="3'-5' exonuclease" evidence="1">
    <location>
        <begin position="16"/>
        <end position="187"/>
    </location>
</feature>
<sequence length="219" mass="24164">MPVSNSTHSATMADGVHVLTGDISSVIYRDIASAGRLAWDIETNGLDPQAAQIGTCQLSAPTVGTIVVTGLAGKVPPNLRRLLADERVLKVFHHAPFDLSFMAAAWDVQATRVACTKIAAKLLAPNAQKGEYSLKYLMAKSFGLELDKSFRFTDWLAEDLTRQQVEYAVMDVVKLLDLYDILRERLEGRGLLSLYERCCAFLPAHVELRLHGVADPFKY</sequence>
<dbReference type="InterPro" id="IPR002562">
    <property type="entry name" value="3'-5'_exonuclease_dom"/>
</dbReference>
<protein>
    <submittedName>
        <fullName evidence="2">3'-5' exonuclease</fullName>
    </submittedName>
</protein>
<dbReference type="PANTHER" id="PTHR47649">
    <property type="entry name" value="RIBONUCLEASE D"/>
    <property type="match status" value="1"/>
</dbReference>
<dbReference type="GO" id="GO:0004527">
    <property type="term" value="F:exonuclease activity"/>
    <property type="evidence" value="ECO:0007669"/>
    <property type="project" value="UniProtKB-KW"/>
</dbReference>
<dbReference type="CDD" id="cd06142">
    <property type="entry name" value="RNaseD_exo"/>
    <property type="match status" value="1"/>
</dbReference>
<keyword evidence="3" id="KW-1185">Reference proteome</keyword>
<dbReference type="EMBL" id="BMTX01000018">
    <property type="protein sequence ID" value="GGS64141.1"/>
    <property type="molecule type" value="Genomic_DNA"/>
</dbReference>
<evidence type="ECO:0000313" key="3">
    <source>
        <dbReference type="Proteomes" id="UP000597853"/>
    </source>
</evidence>
<evidence type="ECO:0000313" key="2">
    <source>
        <dbReference type="EMBL" id="GGS64141.1"/>
    </source>
</evidence>
<dbReference type="InterPro" id="IPR036397">
    <property type="entry name" value="RNaseH_sf"/>
</dbReference>
<reference evidence="3" key="1">
    <citation type="journal article" date="2019" name="Int. J. Syst. Evol. Microbiol.">
        <title>The Global Catalogue of Microorganisms (GCM) 10K type strain sequencing project: providing services to taxonomists for standard genome sequencing and annotation.</title>
        <authorList>
            <consortium name="The Broad Institute Genomics Platform"/>
            <consortium name="The Broad Institute Genome Sequencing Center for Infectious Disease"/>
            <person name="Wu L."/>
            <person name="Ma J."/>
        </authorList>
    </citation>
    <scope>NUCLEOTIDE SEQUENCE [LARGE SCALE GENOMIC DNA]</scope>
    <source>
        <strain evidence="3">JCM 4416</strain>
    </source>
</reference>
<dbReference type="InterPro" id="IPR051086">
    <property type="entry name" value="RNase_D-like"/>
</dbReference>
<dbReference type="Gene3D" id="3.30.420.10">
    <property type="entry name" value="Ribonuclease H-like superfamily/Ribonuclease H"/>
    <property type="match status" value="1"/>
</dbReference>
<dbReference type="SMART" id="SM00474">
    <property type="entry name" value="35EXOc"/>
    <property type="match status" value="1"/>
</dbReference>
<dbReference type="Proteomes" id="UP000597853">
    <property type="component" value="Unassembled WGS sequence"/>
</dbReference>